<feature type="coiled-coil region" evidence="1">
    <location>
        <begin position="14"/>
        <end position="63"/>
    </location>
</feature>
<accession>A0A645DYP0</accession>
<evidence type="ECO:0000256" key="1">
    <source>
        <dbReference type="SAM" id="Coils"/>
    </source>
</evidence>
<reference evidence="2" key="1">
    <citation type="submission" date="2019-08" db="EMBL/GenBank/DDBJ databases">
        <authorList>
            <person name="Kucharzyk K."/>
            <person name="Murdoch R.W."/>
            <person name="Higgins S."/>
            <person name="Loffler F."/>
        </authorList>
    </citation>
    <scope>NUCLEOTIDE SEQUENCE</scope>
</reference>
<dbReference type="EMBL" id="VSSQ01041076">
    <property type="protein sequence ID" value="MPM94445.1"/>
    <property type="molecule type" value="Genomic_DNA"/>
</dbReference>
<evidence type="ECO:0000313" key="2">
    <source>
        <dbReference type="EMBL" id="MPM94445.1"/>
    </source>
</evidence>
<proteinExistence type="predicted"/>
<organism evidence="2">
    <name type="scientific">bioreactor metagenome</name>
    <dbReference type="NCBI Taxonomy" id="1076179"/>
    <lineage>
        <taxon>unclassified sequences</taxon>
        <taxon>metagenomes</taxon>
        <taxon>ecological metagenomes</taxon>
    </lineage>
</organism>
<sequence>MQNKLQELTDKLYSEGLSKGKKEAEELKAKAKKEAEQIISKANQEYKEILEKAKKDAEDFRLKTENEIKMVARQSLATVKQNIENIIVTNATAAPIKEKMESKEFLGEIIREAVKAFNPGTNDAVTLEVLLPESKKEELDNYIKNNILDQFNRGVEFGFDKKTRSGFKIGAKGEGYHIVFSDEEFQSLVSQYLKPVTRQFLFNE</sequence>
<dbReference type="AlphaFoldDB" id="A0A645DYP0"/>
<protein>
    <submittedName>
        <fullName evidence="2">V-type proton ATPase subunit E</fullName>
    </submittedName>
</protein>
<keyword evidence="1" id="KW-0175">Coiled coil</keyword>
<name>A0A645DYP0_9ZZZZ</name>
<gene>
    <name evidence="2" type="primary">atpE_50</name>
    <name evidence="2" type="ORF">SDC9_141591</name>
</gene>
<comment type="caution">
    <text evidence="2">The sequence shown here is derived from an EMBL/GenBank/DDBJ whole genome shotgun (WGS) entry which is preliminary data.</text>
</comment>